<keyword evidence="1" id="KW-0812">Transmembrane</keyword>
<dbReference type="PANTHER" id="PTHR35902">
    <property type="entry name" value="S-LAYER DOMAIN-LIKE PROTEIN-RELATED"/>
    <property type="match status" value="1"/>
</dbReference>
<sequence length="1009" mass="106694">MSTINKKIFWFAGTLLTLMVAISGVGFANAQTSSFASLNTHPLDRDTVRVMNYTRSGFTNAVWGNSVDAEPGDEIAVAIYYHNSGNAVARDVRVHIVPPVQGASTRFVVNGGVSAANASPANGQAVVNLSAPTTLTYIPGSALWRPDQMTSGSRPFPGGNPDAILSQSGVSIGDIQNDFFENQFAHQGSVVAHFIVGQVATPPPPPPPPPPPVPQCPVVQTISGFATSQNTAQLTGSLSSMGTAQNATLFFEYSTNSNLAGPQRTSDQNRFQPSSFSDTIGGLTADTTYFFRAVSVSPDCRIEGAILNFRTPAAPVVPPVVPPPPTTTTNTNTNTQTQSNNQNVTQTVTINSPPAYTSPIYTPPAYIPPPVYTTPPVVLLPPPPRVIRSTIPPRAVTTICTRVPGQNAAVFNGFVESDITGDDLTAWFEWGPTPALGNRSPRQPIASRYNQNPIDRTILRIPNYGDPYFFGNRNLTYDSHIIPNISSPLGSSNFKAQVNYLADGQIYFFRAVAENSAGTSYGETLACRLEGSDLVIVPQVVNVIQTTAITKPATEITLSTARINGVVSISDARVCLGSRFEWGPSPALGFVTPPRDHGNVMQTATSVALGSLKSGTTYYFRVVAQACDGTIAKGAILSFRTSAPLPLPPAPIGRAVIEKAVANRTAPNGSPASIVANPGDTLEFLITFRNTGDITLTNVKITDALSPYLQYKGGSGSSVSGPLEKQIVTTHIGTLAPGEEKRVSFSVITLLCGPNHKITNVAKLSSNAAWATSNLVSIILNPDQRIAGSEEYKGYGVDLWSGAGVSQGATVAPSMNGQMNGYGYADQNGGQMPSMVIANGPLAFMIQPPQITAGKGETVVLTLRYQNQSNETLRNVTLRSYIPSQTEFVSAEEGTGRIANFDRTTAFMVGDIPPGVMGELRLTMRIRSNATEGAELPLTGTASYIVQNGQTVNADASAIISVAGAIDSTDRATTGTGFVGSAFFPSSILGWLGLILLILVIIFVVRKSL</sequence>
<proteinExistence type="predicted"/>
<dbReference type="InterPro" id="IPR001434">
    <property type="entry name" value="OmcB-like_DUF11"/>
</dbReference>
<accession>A0A2H0RID0</accession>
<reference evidence="4 5" key="1">
    <citation type="submission" date="2017-09" db="EMBL/GenBank/DDBJ databases">
        <title>Depth-based differentiation of microbial function through sediment-hosted aquifers and enrichment of novel symbionts in the deep terrestrial subsurface.</title>
        <authorList>
            <person name="Probst A.J."/>
            <person name="Ladd B."/>
            <person name="Jarett J.K."/>
            <person name="Geller-Mcgrath D.E."/>
            <person name="Sieber C.M."/>
            <person name="Emerson J.B."/>
            <person name="Anantharaman K."/>
            <person name="Thomas B.C."/>
            <person name="Malmstrom R."/>
            <person name="Stieglmeier M."/>
            <person name="Klingl A."/>
            <person name="Woyke T."/>
            <person name="Ryan C.M."/>
            <person name="Banfield J.F."/>
        </authorList>
    </citation>
    <scope>NUCLEOTIDE SEQUENCE [LARGE SCALE GENOMIC DNA]</scope>
    <source>
        <strain evidence="4">CG10_big_fil_rev_8_21_14_0_10_45_14</strain>
    </source>
</reference>
<evidence type="ECO:0000256" key="1">
    <source>
        <dbReference type="SAM" id="Phobius"/>
    </source>
</evidence>
<name>A0A2H0RID0_9BACT</name>
<keyword evidence="1" id="KW-0472">Membrane</keyword>
<feature type="chain" id="PRO_5013594387" description="DUF11 domain-containing protein" evidence="2">
    <location>
        <begin position="31"/>
        <end position="1009"/>
    </location>
</feature>
<keyword evidence="2" id="KW-0732">Signal</keyword>
<evidence type="ECO:0000256" key="2">
    <source>
        <dbReference type="SAM" id="SignalP"/>
    </source>
</evidence>
<feature type="transmembrane region" description="Helical" evidence="1">
    <location>
        <begin position="988"/>
        <end position="1005"/>
    </location>
</feature>
<keyword evidence="1" id="KW-1133">Transmembrane helix</keyword>
<dbReference type="AlphaFoldDB" id="A0A2H0RID0"/>
<dbReference type="Gene3D" id="2.60.40.10">
    <property type="entry name" value="Immunoglobulins"/>
    <property type="match status" value="1"/>
</dbReference>
<dbReference type="PANTHER" id="PTHR35902:SF3">
    <property type="entry name" value="NPCBM-ASSOCIATED, NEW3 DOMAIN OF ALPHA-GALACTOSIDASE"/>
    <property type="match status" value="1"/>
</dbReference>
<evidence type="ECO:0000313" key="5">
    <source>
        <dbReference type="Proteomes" id="UP000230833"/>
    </source>
</evidence>
<gene>
    <name evidence="4" type="ORF">COV07_04455</name>
</gene>
<evidence type="ECO:0000313" key="4">
    <source>
        <dbReference type="EMBL" id="PIR46248.1"/>
    </source>
</evidence>
<dbReference type="NCBIfam" id="TIGR01451">
    <property type="entry name" value="B_ant_repeat"/>
    <property type="match status" value="1"/>
</dbReference>
<protein>
    <recommendedName>
        <fullName evidence="3">DUF11 domain-containing protein</fullName>
    </recommendedName>
</protein>
<dbReference type="Pfam" id="PF01345">
    <property type="entry name" value="DUF11"/>
    <property type="match status" value="2"/>
</dbReference>
<feature type="signal peptide" evidence="2">
    <location>
        <begin position="1"/>
        <end position="30"/>
    </location>
</feature>
<comment type="caution">
    <text evidence="4">The sequence shown here is derived from an EMBL/GenBank/DDBJ whole genome shotgun (WGS) entry which is preliminary data.</text>
</comment>
<dbReference type="InterPro" id="IPR013783">
    <property type="entry name" value="Ig-like_fold"/>
</dbReference>
<feature type="domain" description="DUF11" evidence="3">
    <location>
        <begin position="854"/>
        <end position="931"/>
    </location>
</feature>
<organism evidence="4 5">
    <name type="scientific">Candidatus Vogelbacteria bacterium CG10_big_fil_rev_8_21_14_0_10_45_14</name>
    <dbReference type="NCBI Taxonomy" id="1975042"/>
    <lineage>
        <taxon>Bacteria</taxon>
        <taxon>Candidatus Vogeliibacteriota</taxon>
    </lineage>
</organism>
<dbReference type="EMBL" id="PCYL01000048">
    <property type="protein sequence ID" value="PIR46248.1"/>
    <property type="molecule type" value="Genomic_DNA"/>
</dbReference>
<dbReference type="Proteomes" id="UP000230833">
    <property type="component" value="Unassembled WGS sequence"/>
</dbReference>
<feature type="domain" description="DUF11" evidence="3">
    <location>
        <begin position="676"/>
        <end position="767"/>
    </location>
</feature>
<evidence type="ECO:0000259" key="3">
    <source>
        <dbReference type="Pfam" id="PF01345"/>
    </source>
</evidence>
<dbReference type="InterPro" id="IPR047589">
    <property type="entry name" value="DUF11_rpt"/>
</dbReference>